<organism evidence="4 5">
    <name type="scientific">Clostridium ragsdalei P11</name>
    <dbReference type="NCBI Taxonomy" id="1353534"/>
    <lineage>
        <taxon>Bacteria</taxon>
        <taxon>Bacillati</taxon>
        <taxon>Bacillota</taxon>
        <taxon>Clostridia</taxon>
        <taxon>Eubacteriales</taxon>
        <taxon>Clostridiaceae</taxon>
        <taxon>Clostridium</taxon>
    </lineage>
</organism>
<evidence type="ECO:0000259" key="3">
    <source>
        <dbReference type="PROSITE" id="PS51677"/>
    </source>
</evidence>
<dbReference type="GO" id="GO:0005975">
    <property type="term" value="P:carbohydrate metabolic process"/>
    <property type="evidence" value="ECO:0007669"/>
    <property type="project" value="InterPro"/>
</dbReference>
<keyword evidence="1" id="KW-0479">Metal-binding</keyword>
<comment type="caution">
    <text evidence="4">The sequence shown here is derived from an EMBL/GenBank/DDBJ whole genome shotgun (WGS) entry which is preliminary data.</text>
</comment>
<keyword evidence="5" id="KW-1185">Reference proteome</keyword>
<sequence>MNIQSISPSILICHGNTDKIQIALTYDAGFEDSETEEILKVLRKHQIRCTFFMTGFWVNKFPKLANKIVSEGHEIGNHSFDHPDMRKIPYNDMIKNIIDGEKAIYNITGIKTTLFREPFGHWNDEVLKAVGEAGYKYSIYWSIDPIDWALPPMQVIVNKVLCKAKNGAIVLMHIAGNNTAAATDRIIENLEARKYKLITVSEILK</sequence>
<dbReference type="EC" id="3.5.1.-" evidence="4"/>
<accession>A0A1A6AS37</accession>
<dbReference type="SUPFAM" id="SSF88713">
    <property type="entry name" value="Glycoside hydrolase/deacetylase"/>
    <property type="match status" value="1"/>
</dbReference>
<gene>
    <name evidence="4" type="primary">pdaA_4</name>
    <name evidence="4" type="ORF">CLRAG_21380</name>
</gene>
<evidence type="ECO:0000256" key="1">
    <source>
        <dbReference type="ARBA" id="ARBA00022723"/>
    </source>
</evidence>
<dbReference type="Pfam" id="PF01522">
    <property type="entry name" value="Polysacc_deac_1"/>
    <property type="match status" value="1"/>
</dbReference>
<dbReference type="InterPro" id="IPR011330">
    <property type="entry name" value="Glyco_hydro/deAcase_b/a-brl"/>
</dbReference>
<dbReference type="GO" id="GO:0016020">
    <property type="term" value="C:membrane"/>
    <property type="evidence" value="ECO:0007669"/>
    <property type="project" value="TreeGrafter"/>
</dbReference>
<dbReference type="Gene3D" id="3.20.20.370">
    <property type="entry name" value="Glycoside hydrolase/deacetylase"/>
    <property type="match status" value="1"/>
</dbReference>
<dbReference type="InterPro" id="IPR002509">
    <property type="entry name" value="NODB_dom"/>
</dbReference>
<proteinExistence type="predicted"/>
<dbReference type="Proteomes" id="UP000093954">
    <property type="component" value="Unassembled WGS sequence"/>
</dbReference>
<dbReference type="GO" id="GO:0046872">
    <property type="term" value="F:metal ion binding"/>
    <property type="evidence" value="ECO:0007669"/>
    <property type="project" value="UniProtKB-KW"/>
</dbReference>
<dbReference type="InterPro" id="IPR050248">
    <property type="entry name" value="Polysacc_deacetylase_ArnD"/>
</dbReference>
<keyword evidence="2 4" id="KW-0378">Hydrolase</keyword>
<evidence type="ECO:0000313" key="4">
    <source>
        <dbReference type="EMBL" id="OBR92845.1"/>
    </source>
</evidence>
<dbReference type="PANTHER" id="PTHR10587">
    <property type="entry name" value="GLYCOSYL TRANSFERASE-RELATED"/>
    <property type="match status" value="1"/>
</dbReference>
<evidence type="ECO:0000313" key="5">
    <source>
        <dbReference type="Proteomes" id="UP000093954"/>
    </source>
</evidence>
<dbReference type="PROSITE" id="PS51677">
    <property type="entry name" value="NODB"/>
    <property type="match status" value="1"/>
</dbReference>
<dbReference type="AlphaFoldDB" id="A0A1A6AS37"/>
<feature type="domain" description="NodB homology" evidence="3">
    <location>
        <begin position="20"/>
        <end position="198"/>
    </location>
</feature>
<dbReference type="RefSeq" id="WP_065078404.1">
    <property type="nucleotide sequence ID" value="NZ_LROS01000022.1"/>
</dbReference>
<reference evidence="4 5" key="1">
    <citation type="journal article" date="2012" name="Front. Microbiol.">
        <title>Draft Genome Sequence of the Virulent Strain 01-B526 of the Fish Pathogen Aeromonas salmonicida.</title>
        <authorList>
            <person name="Charette S.J."/>
            <person name="Brochu F."/>
            <person name="Boyle B."/>
            <person name="Filion G."/>
            <person name="Tanaka K.H."/>
            <person name="Derome N."/>
        </authorList>
    </citation>
    <scope>NUCLEOTIDE SEQUENCE [LARGE SCALE GENOMIC DNA]</scope>
    <source>
        <strain evidence="4 5">P11</strain>
    </source>
</reference>
<evidence type="ECO:0000256" key="2">
    <source>
        <dbReference type="ARBA" id="ARBA00022801"/>
    </source>
</evidence>
<dbReference type="PATRIC" id="fig|1353534.3.peg.2176"/>
<protein>
    <submittedName>
        <fullName evidence="4">Peptidoglycan-N-acetylmuramic acid deacetylase PdaA</fullName>
        <ecNumber evidence="4">3.5.1.-</ecNumber>
    </submittedName>
</protein>
<dbReference type="GO" id="GO:0016810">
    <property type="term" value="F:hydrolase activity, acting on carbon-nitrogen (but not peptide) bonds"/>
    <property type="evidence" value="ECO:0007669"/>
    <property type="project" value="InterPro"/>
</dbReference>
<name>A0A1A6AS37_9CLOT</name>
<dbReference type="EMBL" id="LROS01000022">
    <property type="protein sequence ID" value="OBR92845.1"/>
    <property type="molecule type" value="Genomic_DNA"/>
</dbReference>
<dbReference type="PANTHER" id="PTHR10587:SF133">
    <property type="entry name" value="CHITIN DEACETYLASE 1-RELATED"/>
    <property type="match status" value="1"/>
</dbReference>